<dbReference type="Gene3D" id="3.50.50.60">
    <property type="entry name" value="FAD/NAD(P)-binding domain"/>
    <property type="match status" value="2"/>
</dbReference>
<dbReference type="PRINTS" id="PR00368">
    <property type="entry name" value="FADPNR"/>
</dbReference>
<comment type="caution">
    <text evidence="4">The sequence shown here is derived from an EMBL/GenBank/DDBJ whole genome shotgun (WGS) entry which is preliminary data.</text>
</comment>
<evidence type="ECO:0000256" key="1">
    <source>
        <dbReference type="ARBA" id="ARBA00022630"/>
    </source>
</evidence>
<proteinExistence type="predicted"/>
<dbReference type="SUPFAM" id="SSF51905">
    <property type="entry name" value="FAD/NAD(P)-binding domain"/>
    <property type="match status" value="1"/>
</dbReference>
<dbReference type="RefSeq" id="WP_227615016.1">
    <property type="nucleotide sequence ID" value="NZ_JAJEPR010000010.1"/>
</dbReference>
<organism evidence="4 5">
    <name type="scientific">Fusicatenibacter faecihominis</name>
    <dbReference type="NCBI Taxonomy" id="2881276"/>
    <lineage>
        <taxon>Bacteria</taxon>
        <taxon>Bacillati</taxon>
        <taxon>Bacillota</taxon>
        <taxon>Clostridia</taxon>
        <taxon>Lachnospirales</taxon>
        <taxon>Lachnospiraceae</taxon>
        <taxon>Fusicatenibacter</taxon>
    </lineage>
</organism>
<dbReference type="EMBL" id="JAJEPR010000010">
    <property type="protein sequence ID" value="MCC2189738.1"/>
    <property type="molecule type" value="Genomic_DNA"/>
</dbReference>
<dbReference type="AlphaFoldDB" id="A0AAE3DSV8"/>
<evidence type="ECO:0000313" key="4">
    <source>
        <dbReference type="EMBL" id="MCC2189738.1"/>
    </source>
</evidence>
<evidence type="ECO:0000313" key="5">
    <source>
        <dbReference type="Proteomes" id="UP001197875"/>
    </source>
</evidence>
<dbReference type="InterPro" id="IPR050097">
    <property type="entry name" value="Ferredoxin-NADP_redctase_2"/>
</dbReference>
<dbReference type="Proteomes" id="UP001197875">
    <property type="component" value="Unassembled WGS sequence"/>
</dbReference>
<dbReference type="PANTHER" id="PTHR48105">
    <property type="entry name" value="THIOREDOXIN REDUCTASE 1-RELATED-RELATED"/>
    <property type="match status" value="1"/>
</dbReference>
<gene>
    <name evidence="4" type="ORF">LKD71_07960</name>
</gene>
<keyword evidence="5" id="KW-1185">Reference proteome</keyword>
<evidence type="ECO:0000256" key="2">
    <source>
        <dbReference type="ARBA" id="ARBA00023002"/>
    </source>
</evidence>
<reference evidence="4 5" key="1">
    <citation type="submission" date="2021-10" db="EMBL/GenBank/DDBJ databases">
        <title>Anaerobic single-cell dispensing facilitates the cultivation of human gut bacteria.</title>
        <authorList>
            <person name="Afrizal A."/>
        </authorList>
    </citation>
    <scope>NUCLEOTIDE SEQUENCE [LARGE SCALE GENOMIC DNA]</scope>
    <source>
        <strain evidence="4 5">CLA-AA-H277</strain>
    </source>
</reference>
<dbReference type="InterPro" id="IPR023753">
    <property type="entry name" value="FAD/NAD-binding_dom"/>
</dbReference>
<keyword evidence="1" id="KW-0285">Flavoprotein</keyword>
<dbReference type="Pfam" id="PF07992">
    <property type="entry name" value="Pyr_redox_2"/>
    <property type="match status" value="1"/>
</dbReference>
<sequence>MENIIIIGGGPAGISAALYAARSGRDPLVIEHGAGGLKKAEKIENYYGGGTLSGQELYDRGIDQAKTLGVRILTAQVVGVEGFDTFTVHTDQGDFDAKAVILATGTSRKAPVIPGLKELEGRGVSYCAVCDAFFYRGKKVAVIGNGDFALKEAEEIGNVASEVTILTNGLPGAFSRKPEYPVRTEKIQNLKGTDFLEGVELADGTGLEVSGVFVAIGTAGSTEIARRMGAELTEKGNIRVDEEMRTTIPGLYAAGDCTGGLLQVVKAVYEGAVAGMDASRYTRPEKAPELAAAEATGKRQE</sequence>
<feature type="domain" description="FAD/NAD(P)-binding" evidence="3">
    <location>
        <begin position="3"/>
        <end position="271"/>
    </location>
</feature>
<keyword evidence="2" id="KW-0560">Oxidoreductase</keyword>
<name>A0AAE3DSV8_9FIRM</name>
<dbReference type="InterPro" id="IPR036188">
    <property type="entry name" value="FAD/NAD-bd_sf"/>
</dbReference>
<protein>
    <submittedName>
        <fullName evidence="4">FAD-dependent oxidoreductase</fullName>
    </submittedName>
</protein>
<dbReference type="GO" id="GO:0016491">
    <property type="term" value="F:oxidoreductase activity"/>
    <property type="evidence" value="ECO:0007669"/>
    <property type="project" value="UniProtKB-KW"/>
</dbReference>
<dbReference type="PRINTS" id="PR00469">
    <property type="entry name" value="PNDRDTASEII"/>
</dbReference>
<evidence type="ECO:0000259" key="3">
    <source>
        <dbReference type="Pfam" id="PF07992"/>
    </source>
</evidence>
<accession>A0AAE3DSV8</accession>